<sequence>MFEHVLRRGKPRKNSFAEYEQYFPLKGLGAHCEAVAHTVNEIACSPRLLTTEEADSLDIEFESKIRGAQKWEISRLADDLSAASLQTAGGILHSLGLLLKSDIRYPLTPSILARSALENSALVMYLNEDADPWIRTVRAVNVVVNGYENSGGRNNESPYSEATADHIKMKQAFASQGYGKSQKLLNYTDLVAEYFDGFQGGEMYSRFNRSVHHNVVRQIELASAQDSDGRQNAVETFEIAIRAAIAVGAAAFSLQEFRDCSGIDVDPIHVLRDVFEDWNSYLDRLGQEGFVD</sequence>
<proteinExistence type="predicted"/>
<reference evidence="1" key="1">
    <citation type="submission" date="2023-08" db="EMBL/GenBank/DDBJ databases">
        <title>Genomic characterization of the C. tuberculostearicum species complex, a ubiquitous member of the human skin microbiome.</title>
        <authorList>
            <person name="Ahmed N."/>
            <person name="Deming C."/>
            <person name="Conlan S."/>
            <person name="Segre J."/>
        </authorList>
    </citation>
    <scope>NUCLEOTIDE SEQUENCE</scope>
    <source>
        <strain evidence="1">CTNIH22</strain>
    </source>
</reference>
<accession>A0AAE4SWQ9</accession>
<dbReference type="RefSeq" id="WP_316993418.1">
    <property type="nucleotide sequence ID" value="NZ_JAVBIB010000008.1"/>
</dbReference>
<dbReference type="AlphaFoldDB" id="A0AAE4SWQ9"/>
<organism evidence="1 2">
    <name type="scientific">Corynebacterium tuberculostearicum</name>
    <dbReference type="NCBI Taxonomy" id="38304"/>
    <lineage>
        <taxon>Bacteria</taxon>
        <taxon>Bacillati</taxon>
        <taxon>Actinomycetota</taxon>
        <taxon>Actinomycetes</taxon>
        <taxon>Mycobacteriales</taxon>
        <taxon>Corynebacteriaceae</taxon>
        <taxon>Corynebacterium</taxon>
    </lineage>
</organism>
<dbReference type="EMBL" id="JAVBIB010000008">
    <property type="protein sequence ID" value="MDV2419359.1"/>
    <property type="molecule type" value="Genomic_DNA"/>
</dbReference>
<gene>
    <name evidence="1" type="ORF">RAE03_06135</name>
</gene>
<evidence type="ECO:0000313" key="2">
    <source>
        <dbReference type="Proteomes" id="UP001185706"/>
    </source>
</evidence>
<evidence type="ECO:0000313" key="1">
    <source>
        <dbReference type="EMBL" id="MDV2419359.1"/>
    </source>
</evidence>
<protein>
    <submittedName>
        <fullName evidence="1">Uncharacterized protein</fullName>
    </submittedName>
</protein>
<name>A0AAE4SWQ9_9CORY</name>
<dbReference type="Proteomes" id="UP001185706">
    <property type="component" value="Unassembled WGS sequence"/>
</dbReference>
<dbReference type="PROSITE" id="PS50890">
    <property type="entry name" value="PUA"/>
    <property type="match status" value="1"/>
</dbReference>
<comment type="caution">
    <text evidence="1">The sequence shown here is derived from an EMBL/GenBank/DDBJ whole genome shotgun (WGS) entry which is preliminary data.</text>
</comment>